<dbReference type="EMBL" id="BBMT01000004">
    <property type="protein sequence ID" value="GAL34404.1"/>
    <property type="molecule type" value="Genomic_DNA"/>
</dbReference>
<comment type="caution">
    <text evidence="3">The sequence shown here is derived from an EMBL/GenBank/DDBJ whole genome shotgun (WGS) entry which is preliminary data.</text>
</comment>
<keyword evidence="1 3" id="KW-0808">Transferase</keyword>
<accession>A0A090T6M2</accession>
<gene>
    <name evidence="3" type="ORF">JCM19240_1312</name>
</gene>
<dbReference type="GO" id="GO:0003723">
    <property type="term" value="F:RNA binding"/>
    <property type="evidence" value="ECO:0007669"/>
    <property type="project" value="UniProtKB-UniRule"/>
</dbReference>
<name>A0A090T6M2_9VIBR</name>
<comment type="similarity">
    <text evidence="1">Belongs to the class I-like SAM-binding methyltransferase superfamily. RsmB/NOP family.</text>
</comment>
<keyword evidence="4" id="KW-1185">Reference proteome</keyword>
<dbReference type="GO" id="GO:0032259">
    <property type="term" value="P:methylation"/>
    <property type="evidence" value="ECO:0007669"/>
    <property type="project" value="UniProtKB-KW"/>
</dbReference>
<comment type="caution">
    <text evidence="1">Lacks conserved residue(s) required for the propagation of feature annotation.</text>
</comment>
<feature type="domain" description="SAM-dependent MTase RsmB/NOP-type" evidence="2">
    <location>
        <begin position="1"/>
        <end position="64"/>
    </location>
</feature>
<dbReference type="AlphaFoldDB" id="A0A090T6M2"/>
<keyword evidence="1" id="KW-0694">RNA-binding</keyword>
<evidence type="ECO:0000313" key="4">
    <source>
        <dbReference type="Proteomes" id="UP000029224"/>
    </source>
</evidence>
<dbReference type="Pfam" id="PF13636">
    <property type="entry name" value="Methyltranf_PUA"/>
    <property type="match status" value="1"/>
</dbReference>
<dbReference type="InterPro" id="IPR001678">
    <property type="entry name" value="MeTrfase_RsmB-F_NOP2_dom"/>
</dbReference>
<proteinExistence type="inferred from homology"/>
<dbReference type="Proteomes" id="UP000029224">
    <property type="component" value="Unassembled WGS sequence"/>
</dbReference>
<organism evidence="3 4">
    <name type="scientific">Vibrio maritimus</name>
    <dbReference type="NCBI Taxonomy" id="990268"/>
    <lineage>
        <taxon>Bacteria</taxon>
        <taxon>Pseudomonadati</taxon>
        <taxon>Pseudomonadota</taxon>
        <taxon>Gammaproteobacteria</taxon>
        <taxon>Vibrionales</taxon>
        <taxon>Vibrionaceae</taxon>
        <taxon>Vibrio</taxon>
    </lineage>
</organism>
<evidence type="ECO:0000313" key="3">
    <source>
        <dbReference type="EMBL" id="GAL34404.1"/>
    </source>
</evidence>
<dbReference type="InterPro" id="IPR048457">
    <property type="entry name" value="YebU_pre-PUA_dom"/>
</dbReference>
<dbReference type="Gene3D" id="3.40.50.150">
    <property type="entry name" value="Vaccinia Virus protein VP39"/>
    <property type="match status" value="1"/>
</dbReference>
<evidence type="ECO:0000256" key="1">
    <source>
        <dbReference type="PROSITE-ProRule" id="PRU01023"/>
    </source>
</evidence>
<keyword evidence="1 3" id="KW-0489">Methyltransferase</keyword>
<protein>
    <submittedName>
        <fullName evidence="3">Ribosomal RNA small subunit methyltransferase F</fullName>
    </submittedName>
</protein>
<dbReference type="Gene3D" id="3.10.450.720">
    <property type="match status" value="1"/>
</dbReference>
<dbReference type="InterPro" id="IPR029063">
    <property type="entry name" value="SAM-dependent_MTases_sf"/>
</dbReference>
<dbReference type="InterPro" id="IPR027391">
    <property type="entry name" value="Nol1_Nop2_Fmu_2"/>
</dbReference>
<reference evidence="3 4" key="2">
    <citation type="submission" date="2014-09" db="EMBL/GenBank/DDBJ databases">
        <authorList>
            <consortium name="NBRP consortium"/>
            <person name="Sawabe T."/>
            <person name="Meirelles P."/>
            <person name="Nakanishi M."/>
            <person name="Sayaka M."/>
            <person name="Hattori M."/>
            <person name="Ohkuma M."/>
        </authorList>
    </citation>
    <scope>NUCLEOTIDE SEQUENCE [LARGE SCALE GENOMIC DNA]</scope>
    <source>
        <strain evidence="3 4">JCM 19240</strain>
    </source>
</reference>
<dbReference type="GO" id="GO:0008168">
    <property type="term" value="F:methyltransferase activity"/>
    <property type="evidence" value="ECO:0007669"/>
    <property type="project" value="UniProtKB-KW"/>
</dbReference>
<dbReference type="PROSITE" id="PS51686">
    <property type="entry name" value="SAM_MT_RSMB_NOP"/>
    <property type="match status" value="1"/>
</dbReference>
<dbReference type="Pfam" id="PF21150">
    <property type="entry name" value="YebU_pre-PUA_dom"/>
    <property type="match status" value="1"/>
</dbReference>
<reference evidence="3 4" key="1">
    <citation type="submission" date="2014-09" db="EMBL/GenBank/DDBJ databases">
        <title>Vibrio maritimus JCM 19240. (C210) whole genome shotgun sequence.</title>
        <authorList>
            <person name="Sawabe T."/>
            <person name="Meirelles P."/>
            <person name="Nakanishi M."/>
            <person name="Sayaka M."/>
            <person name="Hattori M."/>
            <person name="Ohkuma M."/>
        </authorList>
    </citation>
    <scope>NUCLEOTIDE SEQUENCE [LARGE SCALE GENOMIC DNA]</scope>
    <source>
        <strain evidence="3 4">JCM 19240</strain>
    </source>
</reference>
<keyword evidence="1" id="KW-0949">S-adenosyl-L-methionine</keyword>
<sequence>MHLAEENQNVAAHLLDTFGDAVQAESLNSLFEGADKATTPEGYLHVFPQTYDSEGFFIAKFTKHASVPSPDVKKKLGKFPFSQLTKKEIGDIVTHLEQAFSLSVPESSVLWKRDNDIWLFPKALEPMLGEFRFSRMGIKIAEQHKKGYKWQHQVATALATAEADAVPLSIGDAREWFMGRDVRPEGLSGKGEVLVSYNGFIIGLGKWVGNRVKNGLPRELVRDKNLF</sequence>
<evidence type="ECO:0000259" key="2">
    <source>
        <dbReference type="PROSITE" id="PS51686"/>
    </source>
</evidence>